<dbReference type="InterPro" id="IPR058240">
    <property type="entry name" value="rSAM_sf"/>
</dbReference>
<dbReference type="PANTHER" id="PTHR22976:SF2">
    <property type="entry name" value="BIOTIN SYNTHASE, MITOCHONDRIAL"/>
    <property type="match status" value="1"/>
</dbReference>
<reference evidence="15 16" key="1">
    <citation type="journal article" date="2021" name="Cell Host Microbe">
        <title>in vivo commensal control of Clostridioides difficile virulence.</title>
        <authorList>
            <person name="Girinathan B.P."/>
            <person name="Dibenedetto N."/>
            <person name="Worley J.N."/>
            <person name="Peltier J."/>
            <person name="Arrieta-Ortiz M.L."/>
            <person name="Rupa Christinal Immanuel S."/>
            <person name="Lavin R."/>
            <person name="Delaney M.L."/>
            <person name="Cummins C."/>
            <person name="Hoffmann M."/>
            <person name="Luo Y."/>
            <person name="Gonzalez-Escalona N."/>
            <person name="Allard M."/>
            <person name="Onderdonk A.B."/>
            <person name="Gerber G.K."/>
            <person name="Sonenshein A.L."/>
            <person name="Baliga N."/>
            <person name="Dupuy B."/>
            <person name="Bry L."/>
        </authorList>
    </citation>
    <scope>NUCLEOTIDE SEQUENCE [LARGE SCALE GENOMIC DNA]</scope>
    <source>
        <strain evidence="15 16">DSM 599</strain>
    </source>
</reference>
<dbReference type="SMART" id="SM00876">
    <property type="entry name" value="BATS"/>
    <property type="match status" value="1"/>
</dbReference>
<keyword evidence="7 13" id="KW-0001">2Fe-2S</keyword>
<keyword evidence="10 13" id="KW-0408">Iron</keyword>
<feature type="binding site" evidence="13">
    <location>
        <position position="198"/>
    </location>
    <ligand>
        <name>[2Fe-2S] cluster</name>
        <dbReference type="ChEBI" id="CHEBI:190135"/>
    </ligand>
</feature>
<gene>
    <name evidence="13 15" type="primary">bioB</name>
    <name evidence="15" type="ORF">K5V21_02185</name>
</gene>
<dbReference type="InterPro" id="IPR007197">
    <property type="entry name" value="rSAM"/>
</dbReference>
<dbReference type="EMBL" id="JAIKTU010000002">
    <property type="protein sequence ID" value="MBY0754255.1"/>
    <property type="molecule type" value="Genomic_DNA"/>
</dbReference>
<dbReference type="PANTHER" id="PTHR22976">
    <property type="entry name" value="BIOTIN SYNTHASE"/>
    <property type="match status" value="1"/>
</dbReference>
<dbReference type="PROSITE" id="PS51918">
    <property type="entry name" value="RADICAL_SAM"/>
    <property type="match status" value="1"/>
</dbReference>
<evidence type="ECO:0000256" key="4">
    <source>
        <dbReference type="ARBA" id="ARBA00022485"/>
    </source>
</evidence>
<comment type="similarity">
    <text evidence="2 13">Belongs to the radical SAM superfamily. Biotin synthase family.</text>
</comment>
<feature type="binding site" evidence="13">
    <location>
        <position position="138"/>
    </location>
    <ligand>
        <name>[2Fe-2S] cluster</name>
        <dbReference type="ChEBI" id="CHEBI:190135"/>
    </ligand>
</feature>
<evidence type="ECO:0000256" key="10">
    <source>
        <dbReference type="ARBA" id="ARBA00023004"/>
    </source>
</evidence>
<keyword evidence="11 13" id="KW-0411">Iron-sulfur</keyword>
<name>A0ABS7KTV8_CLOSR</name>
<evidence type="ECO:0000256" key="2">
    <source>
        <dbReference type="ARBA" id="ARBA00010765"/>
    </source>
</evidence>
<evidence type="ECO:0000256" key="3">
    <source>
        <dbReference type="ARBA" id="ARBA00012236"/>
    </source>
</evidence>
<evidence type="ECO:0000256" key="6">
    <source>
        <dbReference type="ARBA" id="ARBA00022691"/>
    </source>
</evidence>
<evidence type="ECO:0000256" key="7">
    <source>
        <dbReference type="ARBA" id="ARBA00022714"/>
    </source>
</evidence>
<comment type="pathway">
    <text evidence="1 13">Cofactor biosynthesis; biotin biosynthesis; biotin from 7,8-diaminononanoate: step 2/2.</text>
</comment>
<dbReference type="HAMAP" id="MF_01694">
    <property type="entry name" value="BioB"/>
    <property type="match status" value="1"/>
</dbReference>
<comment type="function">
    <text evidence="13">Catalyzes the conversion of dethiobiotin (DTB) to biotin by the insertion of a sulfur atom into dethiobiotin via a radical-based mechanism.</text>
</comment>
<dbReference type="PIRSF" id="PIRSF001619">
    <property type="entry name" value="Biotin_synth"/>
    <property type="match status" value="1"/>
</dbReference>
<dbReference type="CDD" id="cd01335">
    <property type="entry name" value="Radical_SAM"/>
    <property type="match status" value="1"/>
</dbReference>
<dbReference type="InterPro" id="IPR024177">
    <property type="entry name" value="Biotin_synthase"/>
</dbReference>
<dbReference type="Pfam" id="PF06968">
    <property type="entry name" value="BATS"/>
    <property type="match status" value="1"/>
</dbReference>
<comment type="cofactor">
    <cofactor evidence="13">
        <name>[2Fe-2S] cluster</name>
        <dbReference type="ChEBI" id="CHEBI:190135"/>
    </cofactor>
    <text evidence="13">Binds 1 [2Fe-2S] cluster. The cluster is coordinated with 3 cysteines and 1 arginine.</text>
</comment>
<feature type="binding site" evidence="13">
    <location>
        <position position="69"/>
    </location>
    <ligand>
        <name>[4Fe-4S] cluster</name>
        <dbReference type="ChEBI" id="CHEBI:49883"/>
        <note>4Fe-4S-S-AdoMet</note>
    </ligand>
</feature>
<dbReference type="SFLD" id="SFLDS00029">
    <property type="entry name" value="Radical_SAM"/>
    <property type="match status" value="1"/>
</dbReference>
<dbReference type="SFLD" id="SFLDG01060">
    <property type="entry name" value="BATS_domain_containing"/>
    <property type="match status" value="1"/>
</dbReference>
<evidence type="ECO:0000313" key="15">
    <source>
        <dbReference type="EMBL" id="MBY0754255.1"/>
    </source>
</evidence>
<dbReference type="EC" id="2.8.1.6" evidence="3 13"/>
<dbReference type="RefSeq" id="WP_221858783.1">
    <property type="nucleotide sequence ID" value="NZ_JAIKTU010000002.1"/>
</dbReference>
<keyword evidence="4 13" id="KW-0004">4Fe-4S</keyword>
<accession>A0ABS7KTV8</accession>
<evidence type="ECO:0000259" key="14">
    <source>
        <dbReference type="PROSITE" id="PS51918"/>
    </source>
</evidence>
<evidence type="ECO:0000256" key="9">
    <source>
        <dbReference type="ARBA" id="ARBA00022756"/>
    </source>
</evidence>
<feature type="binding site" evidence="13">
    <location>
        <position position="62"/>
    </location>
    <ligand>
        <name>[4Fe-4S] cluster</name>
        <dbReference type="ChEBI" id="CHEBI:49883"/>
        <note>4Fe-4S-S-AdoMet</note>
    </ligand>
</feature>
<keyword evidence="8 13" id="KW-0479">Metal-binding</keyword>
<feature type="binding site" evidence="13">
    <location>
        <position position="268"/>
    </location>
    <ligand>
        <name>[2Fe-2S] cluster</name>
        <dbReference type="ChEBI" id="CHEBI:190135"/>
    </ligand>
</feature>
<dbReference type="InterPro" id="IPR006638">
    <property type="entry name" value="Elp3/MiaA/NifB-like_rSAM"/>
</dbReference>
<dbReference type="NCBIfam" id="TIGR00433">
    <property type="entry name" value="bioB"/>
    <property type="match status" value="1"/>
</dbReference>
<dbReference type="Gene3D" id="3.20.20.70">
    <property type="entry name" value="Aldolase class I"/>
    <property type="match status" value="1"/>
</dbReference>
<dbReference type="InterPro" id="IPR013785">
    <property type="entry name" value="Aldolase_TIM"/>
</dbReference>
<evidence type="ECO:0000256" key="13">
    <source>
        <dbReference type="HAMAP-Rule" id="MF_01694"/>
    </source>
</evidence>
<comment type="cofactor">
    <cofactor evidence="13">
        <name>[4Fe-4S] cluster</name>
        <dbReference type="ChEBI" id="CHEBI:49883"/>
    </cofactor>
    <text evidence="13">Binds 1 [4Fe-4S] cluster. The cluster is coordinated with 3 cysteines and an exchangeable S-adenosyl-L-methionine.</text>
</comment>
<dbReference type="Proteomes" id="UP001299068">
    <property type="component" value="Unassembled WGS sequence"/>
</dbReference>
<keyword evidence="16" id="KW-1185">Reference proteome</keyword>
<feature type="binding site" evidence="13">
    <location>
        <position position="106"/>
    </location>
    <ligand>
        <name>[2Fe-2S] cluster</name>
        <dbReference type="ChEBI" id="CHEBI:190135"/>
    </ligand>
</feature>
<feature type="binding site" evidence="13">
    <location>
        <position position="66"/>
    </location>
    <ligand>
        <name>[4Fe-4S] cluster</name>
        <dbReference type="ChEBI" id="CHEBI:49883"/>
        <note>4Fe-4S-S-AdoMet</note>
    </ligand>
</feature>
<keyword evidence="6 13" id="KW-0949">S-adenosyl-L-methionine</keyword>
<evidence type="ECO:0000256" key="1">
    <source>
        <dbReference type="ARBA" id="ARBA00004942"/>
    </source>
</evidence>
<comment type="caution">
    <text evidence="15">The sequence shown here is derived from an EMBL/GenBank/DDBJ whole genome shotgun (WGS) entry which is preliminary data.</text>
</comment>
<evidence type="ECO:0000313" key="16">
    <source>
        <dbReference type="Proteomes" id="UP001299068"/>
    </source>
</evidence>
<dbReference type="InterPro" id="IPR010722">
    <property type="entry name" value="BATS_dom"/>
</dbReference>
<protein>
    <recommendedName>
        <fullName evidence="3 13">Biotin synthase</fullName>
        <ecNumber evidence="3 13">2.8.1.6</ecNumber>
    </recommendedName>
</protein>
<feature type="domain" description="Radical SAM core" evidence="14">
    <location>
        <begin position="44"/>
        <end position="270"/>
    </location>
</feature>
<keyword evidence="5 13" id="KW-0808">Transferase</keyword>
<comment type="catalytic activity">
    <reaction evidence="12 13">
        <text>(4R,5S)-dethiobiotin + (sulfur carrier)-SH + 2 reduced [2Fe-2S]-[ferredoxin] + 2 S-adenosyl-L-methionine = (sulfur carrier)-H + biotin + 2 5'-deoxyadenosine + 2 L-methionine + 2 oxidized [2Fe-2S]-[ferredoxin]</text>
        <dbReference type="Rhea" id="RHEA:22060"/>
        <dbReference type="Rhea" id="RHEA-COMP:10000"/>
        <dbReference type="Rhea" id="RHEA-COMP:10001"/>
        <dbReference type="Rhea" id="RHEA-COMP:14737"/>
        <dbReference type="Rhea" id="RHEA-COMP:14739"/>
        <dbReference type="ChEBI" id="CHEBI:17319"/>
        <dbReference type="ChEBI" id="CHEBI:29917"/>
        <dbReference type="ChEBI" id="CHEBI:33737"/>
        <dbReference type="ChEBI" id="CHEBI:33738"/>
        <dbReference type="ChEBI" id="CHEBI:57586"/>
        <dbReference type="ChEBI" id="CHEBI:57844"/>
        <dbReference type="ChEBI" id="CHEBI:59789"/>
        <dbReference type="ChEBI" id="CHEBI:64428"/>
        <dbReference type="ChEBI" id="CHEBI:149473"/>
        <dbReference type="EC" id="2.8.1.6"/>
    </reaction>
</comment>
<dbReference type="SMART" id="SM00729">
    <property type="entry name" value="Elp3"/>
    <property type="match status" value="1"/>
</dbReference>
<organism evidence="15 16">
    <name type="scientific">Clostridium sardiniense</name>
    <name type="common">Clostridium absonum</name>
    <dbReference type="NCBI Taxonomy" id="29369"/>
    <lineage>
        <taxon>Bacteria</taxon>
        <taxon>Bacillati</taxon>
        <taxon>Bacillota</taxon>
        <taxon>Clostridia</taxon>
        <taxon>Eubacteriales</taxon>
        <taxon>Clostridiaceae</taxon>
        <taxon>Clostridium</taxon>
    </lineage>
</organism>
<dbReference type="SUPFAM" id="SSF102114">
    <property type="entry name" value="Radical SAM enzymes"/>
    <property type="match status" value="1"/>
</dbReference>
<comment type="subunit">
    <text evidence="13">Homodimer.</text>
</comment>
<sequence>MDFINEIKLKVLNGYKVSKDDALKLYLEKPEELYKAANCIREKLCGNKVDLCSIINGKSGKCTENCKYCAQSIHFNTGVEEYKLLSYEEIKKSAKENEEGHLDRFSIVTSGKGLKGKEFKEVVGYYKKLNEECNIKLCASHGILDKGSLLKLKEAGVLRYHHNIETSRNYYKEICTTHTFDDRINTINFAKEIGLEVCSGGIIGLGETIEDRIDMAIELRDLDIVSIPINALMQIKGTPLEDNVPLEEEEILKTISLFRFINPTANIRLAAGRNLLENYGEKAFKAGANATISGNLLTTCGSNIKKDRDMIKDLGLEVKGDTI</sequence>
<evidence type="ECO:0000256" key="5">
    <source>
        <dbReference type="ARBA" id="ARBA00022679"/>
    </source>
</evidence>
<dbReference type="Pfam" id="PF04055">
    <property type="entry name" value="Radical_SAM"/>
    <property type="match status" value="1"/>
</dbReference>
<evidence type="ECO:0000256" key="12">
    <source>
        <dbReference type="ARBA" id="ARBA00051157"/>
    </source>
</evidence>
<evidence type="ECO:0000256" key="8">
    <source>
        <dbReference type="ARBA" id="ARBA00022723"/>
    </source>
</evidence>
<dbReference type="SFLD" id="SFLDG01278">
    <property type="entry name" value="biotin_synthase_like"/>
    <property type="match status" value="1"/>
</dbReference>
<dbReference type="InterPro" id="IPR002684">
    <property type="entry name" value="Biotin_synth/BioAB"/>
</dbReference>
<proteinExistence type="inferred from homology"/>
<dbReference type="GO" id="GO:0004076">
    <property type="term" value="F:biotin synthase activity"/>
    <property type="evidence" value="ECO:0007669"/>
    <property type="project" value="UniProtKB-EC"/>
</dbReference>
<evidence type="ECO:0000256" key="11">
    <source>
        <dbReference type="ARBA" id="ARBA00023014"/>
    </source>
</evidence>
<keyword evidence="9 13" id="KW-0093">Biotin biosynthesis</keyword>